<comment type="cofactor">
    <cofactor evidence="1">
        <name>FAD</name>
        <dbReference type="ChEBI" id="CHEBI:57692"/>
    </cofactor>
</comment>
<dbReference type="Proteomes" id="UP000184073">
    <property type="component" value="Unassembled WGS sequence"/>
</dbReference>
<evidence type="ECO:0000256" key="6">
    <source>
        <dbReference type="SAM" id="Phobius"/>
    </source>
</evidence>
<dbReference type="OrthoDB" id="2219495at2759"/>
<dbReference type="InterPro" id="IPR006076">
    <property type="entry name" value="FAD-dep_OxRdtase"/>
</dbReference>
<dbReference type="InterPro" id="IPR045170">
    <property type="entry name" value="MTOX"/>
</dbReference>
<dbReference type="GO" id="GO:0008115">
    <property type="term" value="F:sarcosine oxidase activity"/>
    <property type="evidence" value="ECO:0007669"/>
    <property type="project" value="TreeGrafter"/>
</dbReference>
<keyword evidence="6" id="KW-0812">Transmembrane</keyword>
<feature type="transmembrane region" description="Helical" evidence="6">
    <location>
        <begin position="12"/>
        <end position="29"/>
    </location>
</feature>
<keyword evidence="6" id="KW-1133">Transmembrane helix</keyword>
<dbReference type="PANTHER" id="PTHR10961">
    <property type="entry name" value="PEROXISOMAL SARCOSINE OXIDASE"/>
    <property type="match status" value="1"/>
</dbReference>
<evidence type="ECO:0000313" key="9">
    <source>
        <dbReference type="Proteomes" id="UP000184073"/>
    </source>
</evidence>
<dbReference type="Gene3D" id="3.30.9.10">
    <property type="entry name" value="D-Amino Acid Oxidase, subunit A, domain 2"/>
    <property type="match status" value="1"/>
</dbReference>
<evidence type="ECO:0000313" key="8">
    <source>
        <dbReference type="EMBL" id="OJJ08829.1"/>
    </source>
</evidence>
<evidence type="ECO:0000259" key="7">
    <source>
        <dbReference type="Pfam" id="PF01266"/>
    </source>
</evidence>
<keyword evidence="4" id="KW-0274">FAD</keyword>
<evidence type="ECO:0000256" key="2">
    <source>
        <dbReference type="ARBA" id="ARBA00010989"/>
    </source>
</evidence>
<sequence length="478" mass="52829">MSSRVSSKSSPIVIVGAGVFGLSTAIHLAQRGYTNVKVLDKQTYHETEYSYDRGCDAASADINKIIRMAYGSQIEYQTLALDALARWKEWNKEIKTGAALPPGFTADDALFVNNGNLTMFSDSSLPEFEMNTMQNMVKAGLKESQIVLTNATDVSRAKANGFGFAVNPFKRNHNYGILDIQGGFAYADKGCRFALHKARTLGVQFVFGPQQGMFSSFLRDGDSRIKGVRTADGTSHLAELTVMACGGWTPSLVTQLDHLCETTAGSVCTFQLPRGSALWDRFAPEKFPTWTYDIRHGASGGLYGFARDSNGVVKIGYRGTKFTNPQPQADGVSRSIPVTRWTTEPTRQMPLLAARTIRGFVEAHMPELLSCETKTRLCWYTDSFDNHFVIDFVPNVDGLLVATGGSGHGFKFLPNLGSHVVDRIEGRPSDYLHLWRWRSLGPCQKPYNVIMEGESSERSLKNQDLTADDSLLKQRARI</sequence>
<dbReference type="GeneID" id="63731413"/>
<comment type="similarity">
    <text evidence="2">Belongs to the MSOX/MTOX family.</text>
</comment>
<dbReference type="SUPFAM" id="SSF51905">
    <property type="entry name" value="FAD/NAD(P)-binding domain"/>
    <property type="match status" value="1"/>
</dbReference>
<reference evidence="9" key="1">
    <citation type="journal article" date="2017" name="Genome Biol.">
        <title>Comparative genomics reveals high biological diversity and specific adaptations in the industrially and medically important fungal genus Aspergillus.</title>
        <authorList>
            <person name="de Vries R.P."/>
            <person name="Riley R."/>
            <person name="Wiebenga A."/>
            <person name="Aguilar-Osorio G."/>
            <person name="Amillis S."/>
            <person name="Uchima C.A."/>
            <person name="Anderluh G."/>
            <person name="Asadollahi M."/>
            <person name="Askin M."/>
            <person name="Barry K."/>
            <person name="Battaglia E."/>
            <person name="Bayram O."/>
            <person name="Benocci T."/>
            <person name="Braus-Stromeyer S.A."/>
            <person name="Caldana C."/>
            <person name="Canovas D."/>
            <person name="Cerqueira G.C."/>
            <person name="Chen F."/>
            <person name="Chen W."/>
            <person name="Choi C."/>
            <person name="Clum A."/>
            <person name="Dos Santos R.A."/>
            <person name="Damasio A.R."/>
            <person name="Diallinas G."/>
            <person name="Emri T."/>
            <person name="Fekete E."/>
            <person name="Flipphi M."/>
            <person name="Freyberg S."/>
            <person name="Gallo A."/>
            <person name="Gournas C."/>
            <person name="Habgood R."/>
            <person name="Hainaut M."/>
            <person name="Harispe M.L."/>
            <person name="Henrissat B."/>
            <person name="Hilden K.S."/>
            <person name="Hope R."/>
            <person name="Hossain A."/>
            <person name="Karabika E."/>
            <person name="Karaffa L."/>
            <person name="Karanyi Z."/>
            <person name="Krasevec N."/>
            <person name="Kuo A."/>
            <person name="Kusch H."/>
            <person name="LaButti K."/>
            <person name="Lagendijk E.L."/>
            <person name="Lapidus A."/>
            <person name="Levasseur A."/>
            <person name="Lindquist E."/>
            <person name="Lipzen A."/>
            <person name="Logrieco A.F."/>
            <person name="MacCabe A."/>
            <person name="Maekelae M.R."/>
            <person name="Malavazi I."/>
            <person name="Melin P."/>
            <person name="Meyer V."/>
            <person name="Mielnichuk N."/>
            <person name="Miskei M."/>
            <person name="Molnar A.P."/>
            <person name="Mule G."/>
            <person name="Ngan C.Y."/>
            <person name="Orejas M."/>
            <person name="Orosz E."/>
            <person name="Ouedraogo J.P."/>
            <person name="Overkamp K.M."/>
            <person name="Park H.-S."/>
            <person name="Perrone G."/>
            <person name="Piumi F."/>
            <person name="Punt P.J."/>
            <person name="Ram A.F."/>
            <person name="Ramon A."/>
            <person name="Rauscher S."/>
            <person name="Record E."/>
            <person name="Riano-Pachon D.M."/>
            <person name="Robert V."/>
            <person name="Roehrig J."/>
            <person name="Ruller R."/>
            <person name="Salamov A."/>
            <person name="Salih N.S."/>
            <person name="Samson R.A."/>
            <person name="Sandor E."/>
            <person name="Sanguinetti M."/>
            <person name="Schuetze T."/>
            <person name="Sepcic K."/>
            <person name="Shelest E."/>
            <person name="Sherlock G."/>
            <person name="Sophianopoulou V."/>
            <person name="Squina F.M."/>
            <person name="Sun H."/>
            <person name="Susca A."/>
            <person name="Todd R.B."/>
            <person name="Tsang A."/>
            <person name="Unkles S.E."/>
            <person name="van de Wiele N."/>
            <person name="van Rossen-Uffink D."/>
            <person name="Oliveira J.V."/>
            <person name="Vesth T.C."/>
            <person name="Visser J."/>
            <person name="Yu J.-H."/>
            <person name="Zhou M."/>
            <person name="Andersen M.R."/>
            <person name="Archer D.B."/>
            <person name="Baker S.E."/>
            <person name="Benoit I."/>
            <person name="Brakhage A.A."/>
            <person name="Braus G.H."/>
            <person name="Fischer R."/>
            <person name="Frisvad J.C."/>
            <person name="Goldman G.H."/>
            <person name="Houbraken J."/>
            <person name="Oakley B."/>
            <person name="Pocsi I."/>
            <person name="Scazzocchio C."/>
            <person name="Seiboth B."/>
            <person name="vanKuyk P.A."/>
            <person name="Wortman J."/>
            <person name="Dyer P.S."/>
            <person name="Grigoriev I.V."/>
        </authorList>
    </citation>
    <scope>NUCLEOTIDE SEQUENCE [LARGE SCALE GENOMIC DNA]</scope>
    <source>
        <strain evidence="9">CBS 583.65</strain>
    </source>
</reference>
<dbReference type="PANTHER" id="PTHR10961:SF15">
    <property type="entry name" value="FAD DEPENDENT OXIDOREDUCTASE DOMAIN-CONTAINING PROTEIN"/>
    <property type="match status" value="1"/>
</dbReference>
<dbReference type="AlphaFoldDB" id="A0A1L9Q509"/>
<proteinExistence type="inferred from homology"/>
<accession>A0A1L9Q509</accession>
<evidence type="ECO:0000256" key="1">
    <source>
        <dbReference type="ARBA" id="ARBA00001974"/>
    </source>
</evidence>
<organism evidence="8 9">
    <name type="scientific">Aspergillus versicolor CBS 583.65</name>
    <dbReference type="NCBI Taxonomy" id="1036611"/>
    <lineage>
        <taxon>Eukaryota</taxon>
        <taxon>Fungi</taxon>
        <taxon>Dikarya</taxon>
        <taxon>Ascomycota</taxon>
        <taxon>Pezizomycotina</taxon>
        <taxon>Eurotiomycetes</taxon>
        <taxon>Eurotiomycetidae</taxon>
        <taxon>Eurotiales</taxon>
        <taxon>Aspergillaceae</taxon>
        <taxon>Aspergillus</taxon>
        <taxon>Aspergillus subgen. Nidulantes</taxon>
    </lineage>
</organism>
<evidence type="ECO:0000256" key="4">
    <source>
        <dbReference type="ARBA" id="ARBA00022827"/>
    </source>
</evidence>
<keyword evidence="3" id="KW-0285">Flavoprotein</keyword>
<dbReference type="InterPro" id="IPR036188">
    <property type="entry name" value="FAD/NAD-bd_sf"/>
</dbReference>
<evidence type="ECO:0000256" key="3">
    <source>
        <dbReference type="ARBA" id="ARBA00022630"/>
    </source>
</evidence>
<dbReference type="GO" id="GO:0050660">
    <property type="term" value="F:flavin adenine dinucleotide binding"/>
    <property type="evidence" value="ECO:0007669"/>
    <property type="project" value="InterPro"/>
</dbReference>
<dbReference type="VEuPathDB" id="FungiDB:ASPVEDRAFT_66660"/>
<keyword evidence="6" id="KW-0472">Membrane</keyword>
<dbReference type="STRING" id="1036611.A0A1L9Q509"/>
<evidence type="ECO:0000256" key="5">
    <source>
        <dbReference type="ARBA" id="ARBA00023002"/>
    </source>
</evidence>
<gene>
    <name evidence="8" type="ORF">ASPVEDRAFT_66660</name>
</gene>
<dbReference type="Gene3D" id="3.50.50.60">
    <property type="entry name" value="FAD/NAD(P)-binding domain"/>
    <property type="match status" value="1"/>
</dbReference>
<feature type="domain" description="FAD dependent oxidoreductase" evidence="7">
    <location>
        <begin position="12"/>
        <end position="423"/>
    </location>
</feature>
<keyword evidence="5" id="KW-0560">Oxidoreductase</keyword>
<name>A0A1L9Q509_ASPVE</name>
<dbReference type="EMBL" id="KV878141">
    <property type="protein sequence ID" value="OJJ08829.1"/>
    <property type="molecule type" value="Genomic_DNA"/>
</dbReference>
<protein>
    <recommendedName>
        <fullName evidence="7">FAD dependent oxidoreductase domain-containing protein</fullName>
    </recommendedName>
</protein>
<dbReference type="Pfam" id="PF01266">
    <property type="entry name" value="DAO"/>
    <property type="match status" value="1"/>
</dbReference>
<dbReference type="RefSeq" id="XP_040674591.1">
    <property type="nucleotide sequence ID" value="XM_040815902.1"/>
</dbReference>
<keyword evidence="9" id="KW-1185">Reference proteome</keyword>